<gene>
    <name evidence="1" type="ORF">NIE79_006195</name>
</gene>
<name>A0ABS9NBS9_9ACTN</name>
<reference evidence="1 2" key="1">
    <citation type="submission" date="2022-01" db="EMBL/GenBank/DDBJ databases">
        <authorList>
            <person name="Riesco R."/>
            <person name="Trujillo M.E."/>
        </authorList>
    </citation>
    <scope>NUCLEOTIDE SEQUENCE [LARGE SCALE GENOMIC DNA]</scope>
    <source>
        <strain evidence="1 2">NIE79</strain>
    </source>
</reference>
<evidence type="ECO:0000313" key="1">
    <source>
        <dbReference type="EMBL" id="MCG5447423.1"/>
    </source>
</evidence>
<evidence type="ECO:0000313" key="2">
    <source>
        <dbReference type="Proteomes" id="UP001201629"/>
    </source>
</evidence>
<dbReference type="EMBL" id="JAKKFD010000077">
    <property type="protein sequence ID" value="MCG5447423.1"/>
    <property type="molecule type" value="Genomic_DNA"/>
</dbReference>
<dbReference type="Proteomes" id="UP001201629">
    <property type="component" value="Unassembled WGS sequence"/>
</dbReference>
<organism evidence="1 2">
    <name type="scientific">Micromonospora trifolii</name>
    <dbReference type="NCBI Taxonomy" id="2911208"/>
    <lineage>
        <taxon>Bacteria</taxon>
        <taxon>Bacillati</taxon>
        <taxon>Actinomycetota</taxon>
        <taxon>Actinomycetes</taxon>
        <taxon>Micromonosporales</taxon>
        <taxon>Micromonosporaceae</taxon>
        <taxon>Micromonospora</taxon>
    </lineage>
</organism>
<comment type="caution">
    <text evidence="1">The sequence shown here is derived from an EMBL/GenBank/DDBJ whole genome shotgun (WGS) entry which is preliminary data.</text>
</comment>
<keyword evidence="2" id="KW-1185">Reference proteome</keyword>
<proteinExistence type="predicted"/>
<sequence>MRYPSGRVGPAVTAASGTSVRAVFAHALDPATAERLRAYAEKALASRWGRPGCAGED</sequence>
<accession>A0ABS9NBS9</accession>
<dbReference type="RefSeq" id="WP_238682228.1">
    <property type="nucleotide sequence ID" value="NZ_JAKKFD010000077.1"/>
</dbReference>
<protein>
    <submittedName>
        <fullName evidence="1">Uncharacterized protein</fullName>
    </submittedName>
</protein>